<evidence type="ECO:0000313" key="1">
    <source>
        <dbReference type="EMBL" id="CAK5007902.1"/>
    </source>
</evidence>
<evidence type="ECO:0000313" key="2">
    <source>
        <dbReference type="Proteomes" id="UP001497535"/>
    </source>
</evidence>
<dbReference type="EMBL" id="CAVMJV010000001">
    <property type="protein sequence ID" value="CAK5007902.1"/>
    <property type="molecule type" value="Genomic_DNA"/>
</dbReference>
<proteinExistence type="predicted"/>
<gene>
    <name evidence="1" type="ORF">MENTE1834_LOCUS908</name>
</gene>
<name>A0ACB0XLS9_MELEN</name>
<accession>A0ACB0XLS9</accession>
<protein>
    <submittedName>
        <fullName evidence="1">Uncharacterized protein</fullName>
    </submittedName>
</protein>
<organism evidence="1 2">
    <name type="scientific">Meloidogyne enterolobii</name>
    <name type="common">Root-knot nematode worm</name>
    <name type="synonym">Meloidogyne mayaguensis</name>
    <dbReference type="NCBI Taxonomy" id="390850"/>
    <lineage>
        <taxon>Eukaryota</taxon>
        <taxon>Metazoa</taxon>
        <taxon>Ecdysozoa</taxon>
        <taxon>Nematoda</taxon>
        <taxon>Chromadorea</taxon>
        <taxon>Rhabditida</taxon>
        <taxon>Tylenchina</taxon>
        <taxon>Tylenchomorpha</taxon>
        <taxon>Tylenchoidea</taxon>
        <taxon>Meloidogynidae</taxon>
        <taxon>Meloidogyninae</taxon>
        <taxon>Meloidogyne</taxon>
    </lineage>
</organism>
<dbReference type="Proteomes" id="UP001497535">
    <property type="component" value="Unassembled WGS sequence"/>
</dbReference>
<keyword evidence="2" id="KW-1185">Reference proteome</keyword>
<sequence>MDSFIQGSNGRENLSSNGKIFVQKLYDFAFDTITKKALKILPKLMVLLFLNKCWLTRTDFCSQPKFFVYIFSKLIYNFVDIFLNL</sequence>
<reference evidence="1" key="1">
    <citation type="submission" date="2023-11" db="EMBL/GenBank/DDBJ databases">
        <authorList>
            <person name="Poullet M."/>
        </authorList>
    </citation>
    <scope>NUCLEOTIDE SEQUENCE</scope>
    <source>
        <strain evidence="1">E1834</strain>
    </source>
</reference>
<comment type="caution">
    <text evidence="1">The sequence shown here is derived from an EMBL/GenBank/DDBJ whole genome shotgun (WGS) entry which is preliminary data.</text>
</comment>